<evidence type="ECO:0000256" key="1">
    <source>
        <dbReference type="ARBA" id="ARBA00022741"/>
    </source>
</evidence>
<protein>
    <recommendedName>
        <fullName evidence="7">DNA mismatch repair proteins mutS family domain-containing protein</fullName>
    </recommendedName>
</protein>
<keyword evidence="3" id="KW-0067">ATP-binding</keyword>
<name>A0AAD2GB53_9STRA</name>
<dbReference type="InterPro" id="IPR053276">
    <property type="entry name" value="MtDNA_mismatch_repair_MutS"/>
</dbReference>
<accession>A0AAD2GB53</accession>
<evidence type="ECO:0000256" key="2">
    <source>
        <dbReference type="ARBA" id="ARBA00022763"/>
    </source>
</evidence>
<dbReference type="InterPro" id="IPR035901">
    <property type="entry name" value="GIY-YIG_endonuc_sf"/>
</dbReference>
<dbReference type="InterPro" id="IPR000305">
    <property type="entry name" value="GIY-YIG_endonuc"/>
</dbReference>
<dbReference type="GO" id="GO:0030983">
    <property type="term" value="F:mismatched DNA binding"/>
    <property type="evidence" value="ECO:0007669"/>
    <property type="project" value="InterPro"/>
</dbReference>
<dbReference type="Gene3D" id="3.40.1170.10">
    <property type="entry name" value="DNA repair protein MutS, domain I"/>
    <property type="match status" value="1"/>
</dbReference>
<dbReference type="InterPro" id="IPR027417">
    <property type="entry name" value="P-loop_NTPase"/>
</dbReference>
<feature type="region of interest" description="Disordered" evidence="6">
    <location>
        <begin position="1131"/>
        <end position="1155"/>
    </location>
</feature>
<organism evidence="8 9">
    <name type="scientific">Cylindrotheca closterium</name>
    <dbReference type="NCBI Taxonomy" id="2856"/>
    <lineage>
        <taxon>Eukaryota</taxon>
        <taxon>Sar</taxon>
        <taxon>Stramenopiles</taxon>
        <taxon>Ochrophyta</taxon>
        <taxon>Bacillariophyta</taxon>
        <taxon>Bacillariophyceae</taxon>
        <taxon>Bacillariophycidae</taxon>
        <taxon>Bacillariales</taxon>
        <taxon>Bacillariaceae</taxon>
        <taxon>Cylindrotheca</taxon>
    </lineage>
</organism>
<dbReference type="GO" id="GO:0005524">
    <property type="term" value="F:ATP binding"/>
    <property type="evidence" value="ECO:0007669"/>
    <property type="project" value="UniProtKB-KW"/>
</dbReference>
<dbReference type="Gene3D" id="3.40.50.300">
    <property type="entry name" value="P-loop containing nucleotide triphosphate hydrolases"/>
    <property type="match status" value="1"/>
</dbReference>
<evidence type="ECO:0000256" key="6">
    <source>
        <dbReference type="SAM" id="MobiDB-lite"/>
    </source>
</evidence>
<dbReference type="EMBL" id="CAKOGP040002269">
    <property type="protein sequence ID" value="CAJ1966258.1"/>
    <property type="molecule type" value="Genomic_DNA"/>
</dbReference>
<keyword evidence="2" id="KW-0227">DNA damage</keyword>
<feature type="compositionally biased region" description="Polar residues" evidence="6">
    <location>
        <begin position="1135"/>
        <end position="1150"/>
    </location>
</feature>
<dbReference type="Pfam" id="PF01624">
    <property type="entry name" value="MutS_I"/>
    <property type="match status" value="1"/>
</dbReference>
<dbReference type="SUPFAM" id="SSF52540">
    <property type="entry name" value="P-loop containing nucleoside triphosphate hydrolases"/>
    <property type="match status" value="1"/>
</dbReference>
<feature type="domain" description="DNA mismatch repair proteins mutS family" evidence="7">
    <location>
        <begin position="926"/>
        <end position="1114"/>
    </location>
</feature>
<gene>
    <name evidence="8" type="ORF">CYCCA115_LOCUS21841</name>
</gene>
<reference evidence="8" key="1">
    <citation type="submission" date="2023-08" db="EMBL/GenBank/DDBJ databases">
        <authorList>
            <person name="Audoor S."/>
            <person name="Bilcke G."/>
        </authorList>
    </citation>
    <scope>NUCLEOTIDE SEQUENCE</scope>
</reference>
<dbReference type="Proteomes" id="UP001295423">
    <property type="component" value="Unassembled WGS sequence"/>
</dbReference>
<evidence type="ECO:0000256" key="3">
    <source>
        <dbReference type="ARBA" id="ARBA00022840"/>
    </source>
</evidence>
<evidence type="ECO:0000313" key="8">
    <source>
        <dbReference type="EMBL" id="CAJ1966258.1"/>
    </source>
</evidence>
<dbReference type="SUPFAM" id="SSF55271">
    <property type="entry name" value="DNA repair protein MutS, domain I"/>
    <property type="match status" value="1"/>
</dbReference>
<keyword evidence="1" id="KW-0547">Nucleotide-binding</keyword>
<evidence type="ECO:0000256" key="4">
    <source>
        <dbReference type="ARBA" id="ARBA00023125"/>
    </source>
</evidence>
<keyword evidence="9" id="KW-1185">Reference proteome</keyword>
<dbReference type="PANTHER" id="PTHR48448:SF1">
    <property type="entry name" value="MUTL PROTEIN ISOFORM 1"/>
    <property type="match status" value="1"/>
</dbReference>
<dbReference type="GO" id="GO:0006298">
    <property type="term" value="P:mismatch repair"/>
    <property type="evidence" value="ECO:0007669"/>
    <property type="project" value="InterPro"/>
</dbReference>
<comment type="caution">
    <text evidence="8">The sequence shown here is derived from an EMBL/GenBank/DDBJ whole genome shotgun (WGS) entry which is preliminary data.</text>
</comment>
<dbReference type="InterPro" id="IPR007695">
    <property type="entry name" value="DNA_mismatch_repair_MutS-lik_N"/>
</dbReference>
<evidence type="ECO:0000256" key="5">
    <source>
        <dbReference type="SAM" id="Coils"/>
    </source>
</evidence>
<dbReference type="InterPro" id="IPR016151">
    <property type="entry name" value="DNA_mismatch_repair_MutS_N"/>
</dbReference>
<proteinExistence type="predicted"/>
<evidence type="ECO:0000259" key="7">
    <source>
        <dbReference type="SMART" id="SM00534"/>
    </source>
</evidence>
<dbReference type="AlphaFoldDB" id="A0AAD2GB53"/>
<dbReference type="Gene3D" id="3.40.1440.10">
    <property type="entry name" value="GIY-YIG endonuclease"/>
    <property type="match status" value="1"/>
</dbReference>
<dbReference type="SMART" id="SM00534">
    <property type="entry name" value="MUTSac"/>
    <property type="match status" value="1"/>
</dbReference>
<keyword evidence="4" id="KW-0238">DNA-binding</keyword>
<dbReference type="Pfam" id="PF01541">
    <property type="entry name" value="GIY-YIG"/>
    <property type="match status" value="1"/>
</dbReference>
<evidence type="ECO:0000313" key="9">
    <source>
        <dbReference type="Proteomes" id="UP001295423"/>
    </source>
</evidence>
<keyword evidence="5" id="KW-0175">Coiled coil</keyword>
<dbReference type="InterPro" id="IPR000432">
    <property type="entry name" value="DNA_mismatch_repair_MutS_C"/>
</dbReference>
<dbReference type="PANTHER" id="PTHR48448">
    <property type="entry name" value="MUTL PROTEIN ISOFORM 1"/>
    <property type="match status" value="1"/>
</dbReference>
<feature type="coiled-coil region" evidence="5">
    <location>
        <begin position="117"/>
        <end position="177"/>
    </location>
</feature>
<sequence>MQTCQAFHFYRQVQKPATHVQRRISTIRNGRHPDLHGRRSLSQASFPISLLASSSNDDITEQLSSLYDEITRLNNGSPVNVRSPKQVSTAIFGSPQTATKSILMQVANAGNDNYSAYSDLEEEKKELARLVLEYRELMNHSRATSEVNNDSDPNDMLKVASENLEQAEDSLNSVDVQDTQNKMVTTDDLVESFFSAKQSKIDPYWKEPLSKLSKSTARALLEQLDPFQCPMGYDPSAVPRGSIKKPAATTTAGKKGSFLSFCRQQKQEYPQCVLLVRCGDFYETFGLDAIMLIEHLGLNSMAGKARAGCPYRNIQPTLNGLTQEGFTVAVFEETGSVGNNKLKSRFLSQIVSPASPTYLYDNWLLGGGDHTQHGSLEGLPPSRPCVGIVQTAAGYNLVEVSLEERSVAYSERLTAEAVACRLAAYPPADPLIFIPSTAMDHVASKGQQLPFLSNARSTTIGSDGEQIVESSMGGYRLRTRILPAHLIQKPLEGISDSDRYIKAVVDNLVDINWAHFDQTENDEVSNDRPTVDDFVVSLASTATNPLYVETANQLGLLDNPSIPSLASYVLDEAAPAPTRHFLKRYLLVPPPPSIARSMSELVESLLNPYANPLPPLTVPPIGKVLSLIRAGQASANIYGELLQTLSNVELVLAEKNGGLPTAALLALCEHESGIPCSRDSLVQRCNNAVAVIESVISSIYHVTNSGVSENDRFDSITMDDFVSDAFFERNEAPWRGRIQRKVAMKTYSRVENAAQNFRHALASDFISDSASNKALIIHDFYNNLIALKQIPNTHLKKEDYFHPKDRNGKLLRNRYTTTKVQTALDEYIAACDQACEEVSTILSNLSKNIQEEGHIPAIVQASHLNLILSTAYHHAVKASKQKWNLAEVLDDTEESNIAETGTMHMKDVWPYWMPKTQAVPNTFDLNGLFLLTAPNMSGKSTIMRSTAAAALLSICGFCAPLSRGSRIPRFDTLFLRGASADVPTEDKSAFGAEMGDIAALMRCCGPKSLIFVDELGRGTSPRDGTRLAGAVLEAMAQQRMNGIFATHLHDILDLPLNWKDRIANKRLALEEDDGSYKWTYRLEDGVCKDSLALVTAARFGVPDEIIRRAEELAQYLPEAGNVAIPQIEGQDAADQPTTHQQGRSTESATTKQDDIEFRRAIDMAEELTGQPSISIPPRWSAPPALCSNQSCVYVMELNANPPSYYVGETDSLSQRLKKHRSKGAAWSSARAVALPVSDKSEARAWESQLIQKMVQAGFRMESITDGRVLRHL</sequence>
<dbReference type="Pfam" id="PF00488">
    <property type="entry name" value="MutS_V"/>
    <property type="match status" value="1"/>
</dbReference>